<dbReference type="AlphaFoldDB" id="A0A2A2LGX6"/>
<reference evidence="1 2" key="1">
    <citation type="journal article" date="2017" name="Curr. Biol.">
        <title>Genome architecture and evolution of a unichromosomal asexual nematode.</title>
        <authorList>
            <person name="Fradin H."/>
            <person name="Zegar C."/>
            <person name="Gutwein M."/>
            <person name="Lucas J."/>
            <person name="Kovtun M."/>
            <person name="Corcoran D."/>
            <person name="Baugh L.R."/>
            <person name="Kiontke K."/>
            <person name="Gunsalus K."/>
            <person name="Fitch D.H."/>
            <person name="Piano F."/>
        </authorList>
    </citation>
    <scope>NUCLEOTIDE SEQUENCE [LARGE SCALE GENOMIC DNA]</scope>
    <source>
        <strain evidence="1">PF1309</strain>
    </source>
</reference>
<accession>A0A2A2LGX6</accession>
<protein>
    <recommendedName>
        <fullName evidence="3">F-box domain-containing protein</fullName>
    </recommendedName>
</protein>
<proteinExistence type="predicted"/>
<comment type="caution">
    <text evidence="1">The sequence shown here is derived from an EMBL/GenBank/DDBJ whole genome shotgun (WGS) entry which is preliminary data.</text>
</comment>
<evidence type="ECO:0000313" key="1">
    <source>
        <dbReference type="EMBL" id="PAV85414.1"/>
    </source>
</evidence>
<evidence type="ECO:0000313" key="2">
    <source>
        <dbReference type="Proteomes" id="UP000218231"/>
    </source>
</evidence>
<gene>
    <name evidence="1" type="ORF">WR25_07858</name>
</gene>
<dbReference type="EMBL" id="LIAE01006773">
    <property type="protein sequence ID" value="PAV85414.1"/>
    <property type="molecule type" value="Genomic_DNA"/>
</dbReference>
<organism evidence="1 2">
    <name type="scientific">Diploscapter pachys</name>
    <dbReference type="NCBI Taxonomy" id="2018661"/>
    <lineage>
        <taxon>Eukaryota</taxon>
        <taxon>Metazoa</taxon>
        <taxon>Ecdysozoa</taxon>
        <taxon>Nematoda</taxon>
        <taxon>Chromadorea</taxon>
        <taxon>Rhabditida</taxon>
        <taxon>Rhabditina</taxon>
        <taxon>Rhabditomorpha</taxon>
        <taxon>Rhabditoidea</taxon>
        <taxon>Rhabditidae</taxon>
        <taxon>Diploscapter</taxon>
    </lineage>
</organism>
<dbReference type="Proteomes" id="UP000218231">
    <property type="component" value="Unassembled WGS sequence"/>
</dbReference>
<name>A0A2A2LGX6_9BILA</name>
<evidence type="ECO:0008006" key="3">
    <source>
        <dbReference type="Google" id="ProtNLM"/>
    </source>
</evidence>
<sequence length="433" mass="51025">MLNNFPVEIVTECLLGLGIYDLLQIVKTNRRLYAIAHAEKSPLRHRLKKHFSIGLQLHTYSSLGLVEEDEVECQEEGRVRPQMHLAFDNENPIREIESVTLRVDRKAEPIPDSDRYSHCFELKFWSKCCNKHDANKEVKYEPDDIRYPEQLVAKMNDLHWPPTPQMMMIDIKHRNKEEALQNLVLFWHYLSSYYIVRGEYCVKINNDLSPWTALEPFFRENPTNIRSGPWIDLSHVEIEPETFFANPAFNYGFYRFYYGKVQAIDDPTNRSLYHRMLRQTSYVYIYDDLTGSGLDDENLCLFKDTERFSIGCSTSVTPNGWAKLVEYYYKAWRWMENISIRVNGDFPVQSLVSLIPKENYEYRTEKGHQGEDKPTFIVTNVHGELFKISVLYFIEIGPIYDDEDDYLPEEEALLKVKERKEKMKDESSDLGVQ</sequence>
<keyword evidence="2" id="KW-1185">Reference proteome</keyword>